<gene>
    <name evidence="2" type="ORF">GSTUM_00000287001</name>
</gene>
<dbReference type="KEGG" id="tml:GSTUM_00000287001"/>
<organism evidence="2 3">
    <name type="scientific">Tuber melanosporum (strain Mel28)</name>
    <name type="common">Perigord black truffle</name>
    <dbReference type="NCBI Taxonomy" id="656061"/>
    <lineage>
        <taxon>Eukaryota</taxon>
        <taxon>Fungi</taxon>
        <taxon>Dikarya</taxon>
        <taxon>Ascomycota</taxon>
        <taxon>Pezizomycotina</taxon>
        <taxon>Pezizomycetes</taxon>
        <taxon>Pezizales</taxon>
        <taxon>Tuberaceae</taxon>
        <taxon>Tuber</taxon>
    </lineage>
</organism>
<protein>
    <submittedName>
        <fullName evidence="2">(Perigord truffle) hypothetical protein</fullName>
    </submittedName>
</protein>
<evidence type="ECO:0000313" key="3">
    <source>
        <dbReference type="Proteomes" id="UP000006911"/>
    </source>
</evidence>
<sequence>MTSRWKRKEVQDHSASKPASPPIPHQKRNPPFPWRILHSFPKRHNLVYAVRKEVNKFSVAM</sequence>
<reference evidence="2 3" key="1">
    <citation type="journal article" date="2010" name="Nature">
        <title>Perigord black truffle genome uncovers evolutionary origins and mechanisms of symbiosis.</title>
        <authorList>
            <person name="Martin F."/>
            <person name="Kohler A."/>
            <person name="Murat C."/>
            <person name="Balestrini R."/>
            <person name="Coutinho P.M."/>
            <person name="Jaillon O."/>
            <person name="Montanini B."/>
            <person name="Morin E."/>
            <person name="Noel B."/>
            <person name="Percudani R."/>
            <person name="Porcel B."/>
            <person name="Rubini A."/>
            <person name="Amicucci A."/>
            <person name="Amselem J."/>
            <person name="Anthouard V."/>
            <person name="Arcioni S."/>
            <person name="Artiguenave F."/>
            <person name="Aury J.M."/>
            <person name="Ballario P."/>
            <person name="Bolchi A."/>
            <person name="Brenna A."/>
            <person name="Brun A."/>
            <person name="Buee M."/>
            <person name="Cantarel B."/>
            <person name="Chevalier G."/>
            <person name="Couloux A."/>
            <person name="Da Silva C."/>
            <person name="Denoeud F."/>
            <person name="Duplessis S."/>
            <person name="Ghignone S."/>
            <person name="Hilselberger B."/>
            <person name="Iotti M."/>
            <person name="Marcais B."/>
            <person name="Mello A."/>
            <person name="Miranda M."/>
            <person name="Pacioni G."/>
            <person name="Quesneville H."/>
            <person name="Riccioni C."/>
            <person name="Ruotolo R."/>
            <person name="Splivallo R."/>
            <person name="Stocchi V."/>
            <person name="Tisserant E."/>
            <person name="Viscomi A.R."/>
            <person name="Zambonelli A."/>
            <person name="Zampieri E."/>
            <person name="Henrissat B."/>
            <person name="Lebrun M.H."/>
            <person name="Paolocci F."/>
            <person name="Bonfante P."/>
            <person name="Ottonello S."/>
            <person name="Wincker P."/>
        </authorList>
    </citation>
    <scope>NUCLEOTIDE SEQUENCE [LARGE SCALE GENOMIC DNA]</scope>
    <source>
        <strain evidence="2 3">Mel28</strain>
    </source>
</reference>
<proteinExistence type="predicted"/>
<dbReference type="HOGENOM" id="CLU_2924390_0_0_1"/>
<feature type="region of interest" description="Disordered" evidence="1">
    <location>
        <begin position="1"/>
        <end position="32"/>
    </location>
</feature>
<dbReference type="Proteomes" id="UP000006911">
    <property type="component" value="Unassembled WGS sequence"/>
</dbReference>
<keyword evidence="3" id="KW-1185">Reference proteome</keyword>
<evidence type="ECO:0000313" key="2">
    <source>
        <dbReference type="EMBL" id="CAZ79660.1"/>
    </source>
</evidence>
<name>D5G529_TUBMM</name>
<dbReference type="InParanoid" id="D5G529"/>
<evidence type="ECO:0000256" key="1">
    <source>
        <dbReference type="SAM" id="MobiDB-lite"/>
    </source>
</evidence>
<dbReference type="GeneID" id="9186358"/>
<dbReference type="RefSeq" id="XP_002835503.1">
    <property type="nucleotide sequence ID" value="XM_002835457.1"/>
</dbReference>
<dbReference type="AlphaFoldDB" id="D5G529"/>
<accession>D5G529</accession>
<dbReference type="EMBL" id="FN429996">
    <property type="protein sequence ID" value="CAZ79660.1"/>
    <property type="molecule type" value="Genomic_DNA"/>
</dbReference>